<sequence length="354" mass="37438">MSLFPSPLVSLQSGCWFKLICGASFQHLPAIRTLALVYGLAGADCVDVAADPAVIAAARSGLEVAQSRSGRSPWLMVSLNDGEDPHFRKAQFNPTQCPSDCSRPCERVCPTGAIDPGGVTESLCYGCGRCLHICPLDLIGARSYVSTPSAIASLVLPLGVEAIEIHTVPGRYDDFARLWRSVEPHLDRLQLVAVSCPDGPNLADYLRSLYDLMAPGLRAAGCALIWQTDGRPMSGDIGAGATRAAIALGQKVLQLRLPGFVQLAGGTNDRTVPKLRDLDLLGPNRLAGVAYGSYARSLLKPVTDRLEALELAAGQAVPIETQPELLAEALTLAQPLFAPLKSPHAPIPLAALPP</sequence>
<evidence type="ECO:0000256" key="2">
    <source>
        <dbReference type="ARBA" id="ARBA00022485"/>
    </source>
</evidence>
<protein>
    <submittedName>
        <fullName evidence="7">LdpA C-terminal domain-containing domain</fullName>
    </submittedName>
</protein>
<dbReference type="SUPFAM" id="SSF54862">
    <property type="entry name" value="4Fe-4S ferredoxins"/>
    <property type="match status" value="1"/>
</dbReference>
<dbReference type="PROSITE" id="PS51379">
    <property type="entry name" value="4FE4S_FER_2"/>
    <property type="match status" value="2"/>
</dbReference>
<dbReference type="Proteomes" id="UP001604335">
    <property type="component" value="Unassembled WGS sequence"/>
</dbReference>
<dbReference type="InterPro" id="IPR021039">
    <property type="entry name" value="Fe-S-bd_prot_LdpA_C"/>
</dbReference>
<feature type="domain" description="4Fe-4S ferredoxin-type" evidence="6">
    <location>
        <begin position="121"/>
        <end position="144"/>
    </location>
</feature>
<comment type="caution">
    <text evidence="7">The sequence shown here is derived from an EMBL/GenBank/DDBJ whole genome shotgun (WGS) entry which is preliminary data.</text>
</comment>
<dbReference type="Pfam" id="PF12617">
    <property type="entry name" value="LdpA_C"/>
    <property type="match status" value="1"/>
</dbReference>
<evidence type="ECO:0000256" key="4">
    <source>
        <dbReference type="ARBA" id="ARBA00023004"/>
    </source>
</evidence>
<dbReference type="InterPro" id="IPR017896">
    <property type="entry name" value="4Fe4S_Fe-S-bd"/>
</dbReference>
<evidence type="ECO:0000313" key="8">
    <source>
        <dbReference type="Proteomes" id="UP001604335"/>
    </source>
</evidence>
<keyword evidence="5" id="KW-0411">Iron-sulfur</keyword>
<accession>A0ABW7C894</accession>
<reference evidence="8" key="1">
    <citation type="journal article" date="2024" name="Algal Res.">
        <title>Biochemical, toxicological and genomic investigation of a high-biomass producing Limnothrix strain isolated from Italian shallow drinking water reservoir.</title>
        <authorList>
            <person name="Simonazzi M."/>
            <person name="Shishido T.K."/>
            <person name="Delbaje E."/>
            <person name="Wahlsten M."/>
            <person name="Fewer D.P."/>
            <person name="Sivonen K."/>
            <person name="Pezzolesi L."/>
            <person name="Pistocchi R."/>
        </authorList>
    </citation>
    <scope>NUCLEOTIDE SEQUENCE [LARGE SCALE GENOMIC DNA]</scope>
    <source>
        <strain evidence="8">LRLZ20PSL1</strain>
    </source>
</reference>
<dbReference type="EMBL" id="JAZAQF010000030">
    <property type="protein sequence ID" value="MFG3817251.1"/>
    <property type="molecule type" value="Genomic_DNA"/>
</dbReference>
<dbReference type="Pfam" id="PF25160">
    <property type="entry name" value="LdpA_Fe-S-bd"/>
    <property type="match status" value="1"/>
</dbReference>
<dbReference type="PROSITE" id="PS00198">
    <property type="entry name" value="4FE4S_FER_1"/>
    <property type="match status" value="1"/>
</dbReference>
<keyword evidence="3" id="KW-0479">Metal-binding</keyword>
<dbReference type="PANTHER" id="PTHR24960">
    <property type="entry name" value="PHOTOSYSTEM I IRON-SULFUR CENTER-RELATED"/>
    <property type="match status" value="1"/>
</dbReference>
<organism evidence="7 8">
    <name type="scientific">Limnothrix redekei LRLZ20PSL1</name>
    <dbReference type="NCBI Taxonomy" id="3112953"/>
    <lineage>
        <taxon>Bacteria</taxon>
        <taxon>Bacillati</taxon>
        <taxon>Cyanobacteriota</taxon>
        <taxon>Cyanophyceae</taxon>
        <taxon>Pseudanabaenales</taxon>
        <taxon>Pseudanabaenaceae</taxon>
        <taxon>Limnothrix</taxon>
    </lineage>
</organism>
<keyword evidence="8" id="KW-1185">Reference proteome</keyword>
<comment type="cofactor">
    <cofactor evidence="1">
        <name>[4Fe-4S] cluster</name>
        <dbReference type="ChEBI" id="CHEBI:49883"/>
    </cofactor>
</comment>
<keyword evidence="2" id="KW-0004">4Fe-4S</keyword>
<dbReference type="InterPro" id="IPR017900">
    <property type="entry name" value="4Fe4S_Fe_S_CS"/>
</dbReference>
<evidence type="ECO:0000256" key="1">
    <source>
        <dbReference type="ARBA" id="ARBA00001966"/>
    </source>
</evidence>
<feature type="domain" description="4Fe-4S ferredoxin-type" evidence="6">
    <location>
        <begin position="88"/>
        <end position="119"/>
    </location>
</feature>
<evidence type="ECO:0000313" key="7">
    <source>
        <dbReference type="EMBL" id="MFG3817251.1"/>
    </source>
</evidence>
<dbReference type="NCBIfam" id="NF045992">
    <property type="entry name" value="CircClkLdpA"/>
    <property type="match status" value="1"/>
</dbReference>
<dbReference type="InterPro" id="IPR050157">
    <property type="entry name" value="PSI_iron-sulfur_center"/>
</dbReference>
<evidence type="ECO:0000259" key="6">
    <source>
        <dbReference type="PROSITE" id="PS51379"/>
    </source>
</evidence>
<dbReference type="InterPro" id="IPR057431">
    <property type="entry name" value="LdpA_Fe-S-bd"/>
</dbReference>
<keyword evidence="4" id="KW-0408">Iron</keyword>
<gene>
    <name evidence="7" type="ORF">VPK24_06340</name>
</gene>
<evidence type="ECO:0000256" key="3">
    <source>
        <dbReference type="ARBA" id="ARBA00022723"/>
    </source>
</evidence>
<dbReference type="PANTHER" id="PTHR24960:SF79">
    <property type="entry name" value="PHOTOSYSTEM I IRON-SULFUR CENTER"/>
    <property type="match status" value="1"/>
</dbReference>
<proteinExistence type="predicted"/>
<evidence type="ECO:0000256" key="5">
    <source>
        <dbReference type="ARBA" id="ARBA00023014"/>
    </source>
</evidence>
<name>A0ABW7C894_9CYAN</name>
<dbReference type="Gene3D" id="3.30.70.20">
    <property type="match status" value="1"/>
</dbReference>
<dbReference type="RefSeq" id="WP_393011453.1">
    <property type="nucleotide sequence ID" value="NZ_JAZAQF010000030.1"/>
</dbReference>